<dbReference type="EC" id="2.7.13.3" evidence="2"/>
<keyword evidence="4" id="KW-0808">Transferase</keyword>
<dbReference type="GO" id="GO:0004673">
    <property type="term" value="F:protein histidine kinase activity"/>
    <property type="evidence" value="ECO:0007669"/>
    <property type="project" value="UniProtKB-EC"/>
</dbReference>
<dbReference type="OrthoDB" id="9108362at2"/>
<keyword evidence="4" id="KW-0418">Kinase</keyword>
<dbReference type="Proteomes" id="UP000054977">
    <property type="component" value="Unassembled WGS sequence"/>
</dbReference>
<dbReference type="PANTHER" id="PTHR43065:SF23">
    <property type="entry name" value="SENSOR HISTIDINE KINASE PDTAS"/>
    <property type="match status" value="1"/>
</dbReference>
<organism evidence="4 5">
    <name type="scientific">Caballeronia humi</name>
    <dbReference type="NCBI Taxonomy" id="326474"/>
    <lineage>
        <taxon>Bacteria</taxon>
        <taxon>Pseudomonadati</taxon>
        <taxon>Pseudomonadota</taxon>
        <taxon>Betaproteobacteria</taxon>
        <taxon>Burkholderiales</taxon>
        <taxon>Burkholderiaceae</taxon>
        <taxon>Caballeronia</taxon>
    </lineage>
</organism>
<evidence type="ECO:0000313" key="5">
    <source>
        <dbReference type="Proteomes" id="UP000054977"/>
    </source>
</evidence>
<dbReference type="STRING" id="326474.AWB65_05467"/>
<evidence type="ECO:0000313" key="4">
    <source>
        <dbReference type="EMBL" id="SAL60576.1"/>
    </source>
</evidence>
<dbReference type="Gene3D" id="3.30.450.40">
    <property type="match status" value="1"/>
</dbReference>
<dbReference type="InterPro" id="IPR004358">
    <property type="entry name" value="Sig_transdc_His_kin-like_C"/>
</dbReference>
<dbReference type="Gene3D" id="3.30.565.10">
    <property type="entry name" value="Histidine kinase-like ATPase, C-terminal domain"/>
    <property type="match status" value="1"/>
</dbReference>
<accession>A0A158IVH0</accession>
<dbReference type="InterPro" id="IPR029016">
    <property type="entry name" value="GAF-like_dom_sf"/>
</dbReference>
<feature type="domain" description="Histidine kinase" evidence="3">
    <location>
        <begin position="208"/>
        <end position="401"/>
    </location>
</feature>
<dbReference type="AlphaFoldDB" id="A0A158IVH0"/>
<evidence type="ECO:0000256" key="2">
    <source>
        <dbReference type="ARBA" id="ARBA00012438"/>
    </source>
</evidence>
<proteinExistence type="predicted"/>
<dbReference type="InterPro" id="IPR003594">
    <property type="entry name" value="HATPase_dom"/>
</dbReference>
<reference evidence="4" key="1">
    <citation type="submission" date="2016-01" db="EMBL/GenBank/DDBJ databases">
        <authorList>
            <person name="Peeters C."/>
        </authorList>
    </citation>
    <scope>NUCLEOTIDE SEQUENCE [LARGE SCALE GENOMIC DNA]</scope>
    <source>
        <strain evidence="4">LMG 22934</strain>
    </source>
</reference>
<dbReference type="PRINTS" id="PR00344">
    <property type="entry name" value="BCTRLSENSOR"/>
</dbReference>
<evidence type="ECO:0000256" key="1">
    <source>
        <dbReference type="ARBA" id="ARBA00000085"/>
    </source>
</evidence>
<dbReference type="PROSITE" id="PS50109">
    <property type="entry name" value="HIS_KIN"/>
    <property type="match status" value="1"/>
</dbReference>
<dbReference type="Pfam" id="PF02518">
    <property type="entry name" value="HATPase_c"/>
    <property type="match status" value="1"/>
</dbReference>
<dbReference type="RefSeq" id="WP_087670131.1">
    <property type="nucleotide sequence ID" value="NZ_FCNW02000045.1"/>
</dbReference>
<dbReference type="SUPFAM" id="SSF55781">
    <property type="entry name" value="GAF domain-like"/>
    <property type="match status" value="1"/>
</dbReference>
<gene>
    <name evidence="4" type="ORF">AWB65_05467</name>
</gene>
<comment type="caution">
    <text evidence="4">The sequence shown here is derived from an EMBL/GenBank/DDBJ whole genome shotgun (WGS) entry which is preliminary data.</text>
</comment>
<dbReference type="InterPro" id="IPR003018">
    <property type="entry name" value="GAF"/>
</dbReference>
<comment type="catalytic activity">
    <reaction evidence="1">
        <text>ATP + protein L-histidine = ADP + protein N-phospho-L-histidine.</text>
        <dbReference type="EC" id="2.7.13.3"/>
    </reaction>
</comment>
<dbReference type="Pfam" id="PF07568">
    <property type="entry name" value="HisKA_2"/>
    <property type="match status" value="1"/>
</dbReference>
<sequence>MDFARTATWATAIKNLNPDNDLSVPLSDFLRRGQHFAEFCAFSLRESSLCDFLGEACKCAAAACNAPMAKVLQLGKSANRLTVIAQWGMGHDVVGSDAGLAEEGNPPGQALVEGTPVVVPDLSEWPDARVPELLRRFDVTTSINLPLIGRSGPFGILEVDYPQAYQVGPVEISFLAAVASVAAEGIELMSQREALTVQRDLKEVLLREQQHRIRNNFQSIANLLSINAVKTKDDAARRGFQSVERRVFALASMYDHLLGLHEQRDEVDLSRYLGSLCDDLQQFYALKEQGISLHCNRRLGMTVDLNTCTTVGTVVNELVANAIEHAFPDGVGRIEVALTSNREGSVEICVGDNGRGTRVEQCNGTGLQTARQLVTHVGGTLTLQSDPGKGALWTISLPSKGHSAA</sequence>
<dbReference type="PANTHER" id="PTHR43065">
    <property type="entry name" value="SENSOR HISTIDINE KINASE"/>
    <property type="match status" value="1"/>
</dbReference>
<dbReference type="Pfam" id="PF13185">
    <property type="entry name" value="GAF_2"/>
    <property type="match status" value="1"/>
</dbReference>
<name>A0A158IVH0_9BURK</name>
<dbReference type="SMART" id="SM00387">
    <property type="entry name" value="HATPase_c"/>
    <property type="match status" value="1"/>
</dbReference>
<keyword evidence="5" id="KW-1185">Reference proteome</keyword>
<dbReference type="InterPro" id="IPR036890">
    <property type="entry name" value="HATPase_C_sf"/>
</dbReference>
<dbReference type="SUPFAM" id="SSF55874">
    <property type="entry name" value="ATPase domain of HSP90 chaperone/DNA topoisomerase II/histidine kinase"/>
    <property type="match status" value="1"/>
</dbReference>
<evidence type="ECO:0000259" key="3">
    <source>
        <dbReference type="PROSITE" id="PS50109"/>
    </source>
</evidence>
<protein>
    <recommendedName>
        <fullName evidence="2">histidine kinase</fullName>
        <ecNumber evidence="2">2.7.13.3</ecNumber>
    </recommendedName>
</protein>
<dbReference type="EMBL" id="FCNW02000045">
    <property type="protein sequence ID" value="SAL60576.1"/>
    <property type="molecule type" value="Genomic_DNA"/>
</dbReference>
<dbReference type="InterPro" id="IPR011495">
    <property type="entry name" value="Sig_transdc_His_kin_sub2_dim/P"/>
</dbReference>
<dbReference type="InterPro" id="IPR005467">
    <property type="entry name" value="His_kinase_dom"/>
</dbReference>